<comment type="caution">
    <text evidence="2">The sequence shown here is derived from an EMBL/GenBank/DDBJ whole genome shotgun (WGS) entry which is preliminary data.</text>
</comment>
<dbReference type="Pfam" id="PF14392">
    <property type="entry name" value="zf-CCHC_4"/>
    <property type="match status" value="1"/>
</dbReference>
<feature type="domain" description="Zinc knuckle CX2CX4HX4C" evidence="1">
    <location>
        <begin position="102"/>
        <end position="150"/>
    </location>
</feature>
<proteinExistence type="predicted"/>
<reference evidence="2" key="1">
    <citation type="journal article" date="2023" name="Plant J.">
        <title>Genome sequences and population genomics provide insights into the demographic history, inbreeding, and mutation load of two 'living fossil' tree species of Dipteronia.</title>
        <authorList>
            <person name="Feng Y."/>
            <person name="Comes H.P."/>
            <person name="Chen J."/>
            <person name="Zhu S."/>
            <person name="Lu R."/>
            <person name="Zhang X."/>
            <person name="Li P."/>
            <person name="Qiu J."/>
            <person name="Olsen K.M."/>
            <person name="Qiu Y."/>
        </authorList>
    </citation>
    <scope>NUCLEOTIDE SEQUENCE</scope>
    <source>
        <strain evidence="2">KIB01</strain>
    </source>
</reference>
<keyword evidence="3" id="KW-1185">Reference proteome</keyword>
<protein>
    <recommendedName>
        <fullName evidence="1">Zinc knuckle CX2CX4HX4C domain-containing protein</fullName>
    </recommendedName>
</protein>
<evidence type="ECO:0000313" key="3">
    <source>
        <dbReference type="Proteomes" id="UP001280121"/>
    </source>
</evidence>
<dbReference type="Proteomes" id="UP001280121">
    <property type="component" value="Unassembled WGS sequence"/>
</dbReference>
<gene>
    <name evidence="2" type="ORF">Ddye_020254</name>
</gene>
<accession>A0AAD9WV77</accession>
<sequence>MDTDELALLCSSALSVKEMEGPVKTLDAGLINKRERRLSLCLVGKVLTSKLINREVFMNVIQSVWQISEGVEIEWIEGNIFAFRLTTLRIEDSRFIRVRVVIDVNEPLLRSLRVDLLDNGKISTMLLRYERLLDYCFKCGCLGHSLLECKATDDDMDVKSEANLRLNVWLCTGSPPKHFLSQNRKHDRPWGWKPDKGHYSRSSDN</sequence>
<evidence type="ECO:0000259" key="1">
    <source>
        <dbReference type="Pfam" id="PF14392"/>
    </source>
</evidence>
<dbReference type="InterPro" id="IPR040256">
    <property type="entry name" value="At4g02000-like"/>
</dbReference>
<dbReference type="PANTHER" id="PTHR31286">
    <property type="entry name" value="GLYCINE-RICH CELL WALL STRUCTURAL PROTEIN 1.8-LIKE"/>
    <property type="match status" value="1"/>
</dbReference>
<dbReference type="InterPro" id="IPR025836">
    <property type="entry name" value="Zn_knuckle_CX2CX4HX4C"/>
</dbReference>
<evidence type="ECO:0000313" key="2">
    <source>
        <dbReference type="EMBL" id="KAK2645059.1"/>
    </source>
</evidence>
<dbReference type="AlphaFoldDB" id="A0AAD9WV77"/>
<dbReference type="PANTHER" id="PTHR31286:SF167">
    <property type="entry name" value="OS09G0268800 PROTEIN"/>
    <property type="match status" value="1"/>
</dbReference>
<dbReference type="EMBL" id="JANJYI010000006">
    <property type="protein sequence ID" value="KAK2645059.1"/>
    <property type="molecule type" value="Genomic_DNA"/>
</dbReference>
<name>A0AAD9WV77_9ROSI</name>
<organism evidence="2 3">
    <name type="scientific">Dipteronia dyeriana</name>
    <dbReference type="NCBI Taxonomy" id="168575"/>
    <lineage>
        <taxon>Eukaryota</taxon>
        <taxon>Viridiplantae</taxon>
        <taxon>Streptophyta</taxon>
        <taxon>Embryophyta</taxon>
        <taxon>Tracheophyta</taxon>
        <taxon>Spermatophyta</taxon>
        <taxon>Magnoliopsida</taxon>
        <taxon>eudicotyledons</taxon>
        <taxon>Gunneridae</taxon>
        <taxon>Pentapetalae</taxon>
        <taxon>rosids</taxon>
        <taxon>malvids</taxon>
        <taxon>Sapindales</taxon>
        <taxon>Sapindaceae</taxon>
        <taxon>Hippocastanoideae</taxon>
        <taxon>Acereae</taxon>
        <taxon>Dipteronia</taxon>
    </lineage>
</organism>